<dbReference type="Proteomes" id="UP000006867">
    <property type="component" value="Chromosome"/>
</dbReference>
<feature type="domain" description="Beta-lactamase-related" evidence="5">
    <location>
        <begin position="89"/>
        <end position="388"/>
    </location>
</feature>
<dbReference type="PANTHER" id="PTHR46825">
    <property type="entry name" value="D-ALANYL-D-ALANINE-CARBOXYPEPTIDASE/ENDOPEPTIDASE AMPH"/>
    <property type="match status" value="1"/>
</dbReference>
<gene>
    <name evidence="6" type="ordered locus">BATR1942_06275</name>
</gene>
<proteinExistence type="predicted"/>
<dbReference type="EMBL" id="CP002207">
    <property type="protein sequence ID" value="ADP32209.1"/>
    <property type="molecule type" value="Genomic_DNA"/>
</dbReference>
<feature type="region of interest" description="Disordered" evidence="3">
    <location>
        <begin position="49"/>
        <end position="85"/>
    </location>
</feature>
<evidence type="ECO:0000259" key="5">
    <source>
        <dbReference type="Pfam" id="PF00144"/>
    </source>
</evidence>
<keyword evidence="7" id="KW-1185">Reference proteome</keyword>
<dbReference type="Pfam" id="PF00144">
    <property type="entry name" value="Beta-lactamase"/>
    <property type="match status" value="1"/>
</dbReference>
<protein>
    <submittedName>
        <fullName evidence="6">Penicillin-binding endopeptidase X</fullName>
    </submittedName>
</protein>
<comment type="subcellular location">
    <subcellularLocation>
        <location evidence="1">Membrane</location>
    </subcellularLocation>
</comment>
<evidence type="ECO:0000256" key="1">
    <source>
        <dbReference type="ARBA" id="ARBA00004370"/>
    </source>
</evidence>
<keyword evidence="2 4" id="KW-0472">Membrane</keyword>
<dbReference type="InterPro" id="IPR050491">
    <property type="entry name" value="AmpC-like"/>
</dbReference>
<dbReference type="Gene3D" id="3.40.710.10">
    <property type="entry name" value="DD-peptidase/beta-lactamase superfamily"/>
    <property type="match status" value="1"/>
</dbReference>
<sequence>MTSSRSRTRDSKRRRRKLNKRGKLALFILLIAVCCIIIWIGKNHQNEEPAKSAPAAEDGSDKNKKNQVQKKKEMKKKNQDQLATADDNKNISNYLQSIGFSGTAMIVKDGKIVTNKGFGYADREHKITNNPETTYFVGSSQKALIATAVLQLEEKGLLRTSDPVAAYIEGFPNGKQITLKNLLTHTSGIRGHIEAEGAITPDDLIKDIENQGIKRQPGIWDYQDSNYSVLAYIVAKVSGESYEHYITNHIFKPAGMTYAGFYKTFQKQPYPAVGYKLDKGGNLVTPHILDLSQLYGAGDIYMSAYDMYKFDQALVDGTLYSKASFEKMFTSGSSSTYGMGFYVDPGSYSNHGVMPGYNILNSFSRSGNKFVILFSNIQNNTKLGQVNNKMYQFLNQEEAPDSQAAKTNG</sequence>
<keyword evidence="4" id="KW-1133">Transmembrane helix</keyword>
<evidence type="ECO:0000256" key="4">
    <source>
        <dbReference type="SAM" id="Phobius"/>
    </source>
</evidence>
<evidence type="ECO:0000256" key="2">
    <source>
        <dbReference type="ARBA" id="ARBA00023136"/>
    </source>
</evidence>
<accession>A0ABM5LWJ6</accession>
<dbReference type="PANTHER" id="PTHR46825:SF11">
    <property type="entry name" value="PENICILLIN-BINDING PROTEIN 4"/>
    <property type="match status" value="1"/>
</dbReference>
<name>A0ABM5LWJ6_BACA1</name>
<feature type="transmembrane region" description="Helical" evidence="4">
    <location>
        <begin position="21"/>
        <end position="41"/>
    </location>
</feature>
<dbReference type="InterPro" id="IPR001466">
    <property type="entry name" value="Beta-lactam-related"/>
</dbReference>
<reference evidence="6 7" key="1">
    <citation type="journal article" date="2011" name="Front. Microbiol.">
        <title>Genomic signatures of strain selection and enhancement in Bacillus atrophaeus var. globigii, a historical biowarfare simulant.</title>
        <authorList>
            <person name="Gibbons H.S."/>
            <person name="Broomall S.M."/>
            <person name="McNew L.A."/>
            <person name="Daligault H."/>
            <person name="Chapman C."/>
            <person name="Bruce D."/>
            <person name="Karavis M."/>
            <person name="Krepps M."/>
            <person name="McGregor P.A."/>
            <person name="Hong C."/>
            <person name="Park K.H."/>
            <person name="Akmal A."/>
            <person name="Feldman A."/>
            <person name="Lin J.S."/>
            <person name="Chang W.E."/>
            <person name="Higgs B.W."/>
            <person name="Demirev P."/>
            <person name="Lindquist J."/>
            <person name="Liem A."/>
            <person name="Fochler E."/>
            <person name="Read T.D."/>
            <person name="Tapia R."/>
            <person name="Johnson S."/>
            <person name="Bishop-Lilly K.A."/>
            <person name="Detter C."/>
            <person name="Han C."/>
            <person name="Sozhamannan S."/>
            <person name="Rosenzweig C.N."/>
            <person name="Skowronski E.W."/>
        </authorList>
    </citation>
    <scope>NUCLEOTIDE SEQUENCE [LARGE SCALE GENOMIC DNA]</scope>
    <source>
        <strain evidence="6 7">1942</strain>
    </source>
</reference>
<evidence type="ECO:0000256" key="3">
    <source>
        <dbReference type="SAM" id="MobiDB-lite"/>
    </source>
</evidence>
<feature type="compositionally biased region" description="Basic residues" evidence="3">
    <location>
        <begin position="65"/>
        <end position="75"/>
    </location>
</feature>
<dbReference type="SUPFAM" id="SSF56601">
    <property type="entry name" value="beta-lactamase/transpeptidase-like"/>
    <property type="match status" value="1"/>
</dbReference>
<dbReference type="InterPro" id="IPR012338">
    <property type="entry name" value="Beta-lactam/transpept-like"/>
</dbReference>
<evidence type="ECO:0000313" key="7">
    <source>
        <dbReference type="Proteomes" id="UP000006867"/>
    </source>
</evidence>
<dbReference type="RefSeq" id="WP_003328866.1">
    <property type="nucleotide sequence ID" value="NC_014639.1"/>
</dbReference>
<organism evidence="6 7">
    <name type="scientific">Bacillus atrophaeus (strain 1942)</name>
    <dbReference type="NCBI Taxonomy" id="720555"/>
    <lineage>
        <taxon>Bacteria</taxon>
        <taxon>Bacillati</taxon>
        <taxon>Bacillota</taxon>
        <taxon>Bacilli</taxon>
        <taxon>Bacillales</taxon>
        <taxon>Bacillaceae</taxon>
        <taxon>Bacillus</taxon>
    </lineage>
</organism>
<evidence type="ECO:0000313" key="6">
    <source>
        <dbReference type="EMBL" id="ADP32209.1"/>
    </source>
</evidence>
<keyword evidence="4" id="KW-0812">Transmembrane</keyword>